<dbReference type="AlphaFoldDB" id="A0A9W4UJD5"/>
<evidence type="ECO:0000259" key="1">
    <source>
        <dbReference type="Pfam" id="PF05368"/>
    </source>
</evidence>
<dbReference type="Proteomes" id="UP001152607">
    <property type="component" value="Unassembled WGS sequence"/>
</dbReference>
<protein>
    <recommendedName>
        <fullName evidence="1">NmrA-like domain-containing protein</fullName>
    </recommendedName>
</protein>
<keyword evidence="3" id="KW-1185">Reference proteome</keyword>
<dbReference type="InterPro" id="IPR050608">
    <property type="entry name" value="NmrA-type/Isoflavone_red_sf"/>
</dbReference>
<reference evidence="2" key="1">
    <citation type="submission" date="2023-01" db="EMBL/GenBank/DDBJ databases">
        <authorList>
            <person name="Van Ghelder C."/>
            <person name="Rancurel C."/>
        </authorList>
    </citation>
    <scope>NUCLEOTIDE SEQUENCE</scope>
    <source>
        <strain evidence="2">CNCM I-4278</strain>
    </source>
</reference>
<organism evidence="2 3">
    <name type="scientific">Periconia digitata</name>
    <dbReference type="NCBI Taxonomy" id="1303443"/>
    <lineage>
        <taxon>Eukaryota</taxon>
        <taxon>Fungi</taxon>
        <taxon>Dikarya</taxon>
        <taxon>Ascomycota</taxon>
        <taxon>Pezizomycotina</taxon>
        <taxon>Dothideomycetes</taxon>
        <taxon>Pleosporomycetidae</taxon>
        <taxon>Pleosporales</taxon>
        <taxon>Massarineae</taxon>
        <taxon>Periconiaceae</taxon>
        <taxon>Periconia</taxon>
    </lineage>
</organism>
<feature type="domain" description="NmrA-like" evidence="1">
    <location>
        <begin position="55"/>
        <end position="140"/>
    </location>
</feature>
<accession>A0A9W4UJD5</accession>
<dbReference type="Gene3D" id="3.40.50.720">
    <property type="entry name" value="NAD(P)-binding Rossmann-like Domain"/>
    <property type="match status" value="1"/>
</dbReference>
<evidence type="ECO:0000313" key="3">
    <source>
        <dbReference type="Proteomes" id="UP001152607"/>
    </source>
</evidence>
<sequence length="205" mass="23253">MAMREMKEHNLNLAKRLYLPYTVIDIGWWYQLALPELPSGKLQTKKLALHKIVGDGKTPLALIDNRDIGKFVARIISDQKTLNKMVFCYNEVLSFNQIWDVLEEVSGETIPRAYISKQELEDTISRAAETLAKSFDSAAQVDLSMGQYMYTLGIRGDNTPEHAKYLGYLDAGELYPEFKPTPLASYINGRLSGIIPNVYEGRTDR</sequence>
<dbReference type="Gene3D" id="3.90.25.10">
    <property type="entry name" value="UDP-galactose 4-epimerase, domain 1"/>
    <property type="match status" value="1"/>
</dbReference>
<name>A0A9W4UJD5_9PLEO</name>
<dbReference type="Pfam" id="PF05368">
    <property type="entry name" value="NmrA"/>
    <property type="match status" value="1"/>
</dbReference>
<dbReference type="InterPro" id="IPR008030">
    <property type="entry name" value="NmrA-like"/>
</dbReference>
<evidence type="ECO:0000313" key="2">
    <source>
        <dbReference type="EMBL" id="CAI6336404.1"/>
    </source>
</evidence>
<dbReference type="SUPFAM" id="SSF51735">
    <property type="entry name" value="NAD(P)-binding Rossmann-fold domains"/>
    <property type="match status" value="1"/>
</dbReference>
<dbReference type="OrthoDB" id="419598at2759"/>
<dbReference type="PANTHER" id="PTHR43349">
    <property type="entry name" value="PINORESINOL REDUCTASE-RELATED"/>
    <property type="match status" value="1"/>
</dbReference>
<dbReference type="EMBL" id="CAOQHR010000006">
    <property type="protein sequence ID" value="CAI6336404.1"/>
    <property type="molecule type" value="Genomic_DNA"/>
</dbReference>
<dbReference type="InterPro" id="IPR036291">
    <property type="entry name" value="NAD(P)-bd_dom_sf"/>
</dbReference>
<proteinExistence type="predicted"/>
<comment type="caution">
    <text evidence="2">The sequence shown here is derived from an EMBL/GenBank/DDBJ whole genome shotgun (WGS) entry which is preliminary data.</text>
</comment>
<dbReference type="PANTHER" id="PTHR43349:SF93">
    <property type="entry name" value="ISOFLAVONE REDUCTASE HOMOLOG P3-RELATED"/>
    <property type="match status" value="1"/>
</dbReference>
<gene>
    <name evidence="2" type="ORF">PDIGIT_LOCUS9503</name>
</gene>